<dbReference type="PANTHER" id="PTHR22991">
    <property type="entry name" value="PROTEIN CBG13490"/>
    <property type="match status" value="1"/>
</dbReference>
<keyword evidence="2" id="KW-0732">Signal</keyword>
<dbReference type="InterPro" id="IPR050976">
    <property type="entry name" value="Snaclec"/>
</dbReference>
<evidence type="ECO:0000313" key="5">
    <source>
        <dbReference type="RefSeq" id="XP_001361954.3"/>
    </source>
</evidence>
<dbReference type="InterPro" id="IPR001304">
    <property type="entry name" value="C-type_lectin-like"/>
</dbReference>
<organism evidence="4 5">
    <name type="scientific">Drosophila pseudoobscura pseudoobscura</name>
    <name type="common">Fruit fly</name>
    <dbReference type="NCBI Taxonomy" id="46245"/>
    <lineage>
        <taxon>Eukaryota</taxon>
        <taxon>Metazoa</taxon>
        <taxon>Ecdysozoa</taxon>
        <taxon>Arthropoda</taxon>
        <taxon>Hexapoda</taxon>
        <taxon>Insecta</taxon>
        <taxon>Pterygota</taxon>
        <taxon>Neoptera</taxon>
        <taxon>Endopterygota</taxon>
        <taxon>Diptera</taxon>
        <taxon>Brachycera</taxon>
        <taxon>Muscomorpha</taxon>
        <taxon>Ephydroidea</taxon>
        <taxon>Drosophilidae</taxon>
        <taxon>Drosophila</taxon>
        <taxon>Sophophora</taxon>
    </lineage>
</organism>
<name>A0A6I8UWJ7_DROPS</name>
<dbReference type="SUPFAM" id="SSF56436">
    <property type="entry name" value="C-type lectin-like"/>
    <property type="match status" value="1"/>
</dbReference>
<dbReference type="KEGG" id="dpo:4805569"/>
<feature type="chain" id="PRO_5026060580" evidence="2">
    <location>
        <begin position="17"/>
        <end position="171"/>
    </location>
</feature>
<sequence>MRSLSLICLLFGLVWAQRTPSPDGNSTSDIQFSPFVVTDGKYALGTFAKVNWYQAQATCASYGYTLVSITTESDQRALRNFLYTRGSSQLQLLNEPVWTSGTDLANSDNWIWFSNGRTFTYRNFQPGFDYYPSENRHCLGLYAITSTWVNEDCSEHRYFVCEKRCLFDDVN</sequence>
<evidence type="ECO:0000259" key="3">
    <source>
        <dbReference type="PROSITE" id="PS50041"/>
    </source>
</evidence>
<gene>
    <name evidence="5" type="primary">LOC4805569</name>
</gene>
<accession>A0A6I8UWJ7</accession>
<dbReference type="CDD" id="cd00037">
    <property type="entry name" value="CLECT"/>
    <property type="match status" value="1"/>
</dbReference>
<dbReference type="InterPro" id="IPR016187">
    <property type="entry name" value="CTDL_fold"/>
</dbReference>
<dbReference type="InParanoid" id="A0A6I8UWJ7"/>
<evidence type="ECO:0000256" key="2">
    <source>
        <dbReference type="SAM" id="SignalP"/>
    </source>
</evidence>
<reference evidence="5" key="2">
    <citation type="submission" date="2025-08" db="UniProtKB">
        <authorList>
            <consortium name="RefSeq"/>
        </authorList>
    </citation>
    <scope>IDENTIFICATION</scope>
    <source>
        <strain evidence="5">MV-25-SWS-2005</strain>
        <tissue evidence="5">Whole body</tissue>
    </source>
</reference>
<dbReference type="PANTHER" id="PTHR22991:SF40">
    <property type="entry name" value="PROTEIN CBG13490"/>
    <property type="match status" value="1"/>
</dbReference>
<dbReference type="PROSITE" id="PS00615">
    <property type="entry name" value="C_TYPE_LECTIN_1"/>
    <property type="match status" value="1"/>
</dbReference>
<feature type="signal peptide" evidence="2">
    <location>
        <begin position="1"/>
        <end position="16"/>
    </location>
</feature>
<dbReference type="RefSeq" id="XP_001361954.3">
    <property type="nucleotide sequence ID" value="XM_001361917.4"/>
</dbReference>
<proteinExistence type="predicted"/>
<dbReference type="PROSITE" id="PS50041">
    <property type="entry name" value="C_TYPE_LECTIN_2"/>
    <property type="match status" value="1"/>
</dbReference>
<dbReference type="AlphaFoldDB" id="A0A6I8UWJ7"/>
<keyword evidence="1" id="KW-1015">Disulfide bond</keyword>
<dbReference type="InterPro" id="IPR018378">
    <property type="entry name" value="C-type_lectin_CS"/>
</dbReference>
<dbReference type="Gene3D" id="3.10.100.10">
    <property type="entry name" value="Mannose-Binding Protein A, subunit A"/>
    <property type="match status" value="1"/>
</dbReference>
<evidence type="ECO:0000313" key="4">
    <source>
        <dbReference type="Proteomes" id="UP000001819"/>
    </source>
</evidence>
<protein>
    <submittedName>
        <fullName evidence="5">C-type lectin 37Da-like</fullName>
    </submittedName>
</protein>
<reference evidence="4" key="1">
    <citation type="submission" date="2024-06" db="UniProtKB">
        <authorList>
            <consortium name="RefSeq"/>
        </authorList>
    </citation>
    <scope>NUCLEOTIDE SEQUENCE [LARGE SCALE GENOMIC DNA]</scope>
    <source>
        <strain evidence="4">MV2-25</strain>
    </source>
</reference>
<dbReference type="FunCoup" id="A0A6I8UWJ7">
    <property type="interactions" value="3"/>
</dbReference>
<keyword evidence="4" id="KW-1185">Reference proteome</keyword>
<dbReference type="InterPro" id="IPR016186">
    <property type="entry name" value="C-type_lectin-like/link_sf"/>
</dbReference>
<dbReference type="SMART" id="SM00034">
    <property type="entry name" value="CLECT"/>
    <property type="match status" value="1"/>
</dbReference>
<feature type="domain" description="C-type lectin" evidence="3">
    <location>
        <begin position="42"/>
        <end position="162"/>
    </location>
</feature>
<evidence type="ECO:0000256" key="1">
    <source>
        <dbReference type="ARBA" id="ARBA00023157"/>
    </source>
</evidence>
<dbReference type="Pfam" id="PF00059">
    <property type="entry name" value="Lectin_C"/>
    <property type="match status" value="1"/>
</dbReference>
<dbReference type="Proteomes" id="UP000001819">
    <property type="component" value="Chromosome 3"/>
</dbReference>